<comment type="caution">
    <text evidence="1">The sequence shown here is derived from an EMBL/GenBank/DDBJ whole genome shotgun (WGS) entry which is preliminary data.</text>
</comment>
<sequence>MEAKVKNIHRQIQIYKSKLKAEMPRIKKEIQIYEEKVAKGLTTKSPPPSPQFNNG</sequence>
<name>A0AAP2CF87_9BACT</name>
<accession>A0AAP2CF87</accession>
<gene>
    <name evidence="1" type="ORF">KI659_05355</name>
</gene>
<dbReference type="RefSeq" id="WP_213944334.1">
    <property type="nucleotide sequence ID" value="NZ_JAHBGI010000011.1"/>
</dbReference>
<reference evidence="1 2" key="1">
    <citation type="submission" date="2021-05" db="EMBL/GenBank/DDBJ databases">
        <authorList>
            <person name="Zhang Z.D."/>
            <person name="Osman G."/>
        </authorList>
    </citation>
    <scope>NUCLEOTIDE SEQUENCE [LARGE SCALE GENOMIC DNA]</scope>
    <source>
        <strain evidence="1 2">KCTC 32217</strain>
    </source>
</reference>
<keyword evidence="2" id="KW-1185">Reference proteome</keyword>
<evidence type="ECO:0000313" key="1">
    <source>
        <dbReference type="EMBL" id="MBS9523443.1"/>
    </source>
</evidence>
<organism evidence="1 2">
    <name type="scientific">Litoribacter ruber</name>
    <dbReference type="NCBI Taxonomy" id="702568"/>
    <lineage>
        <taxon>Bacteria</taxon>
        <taxon>Pseudomonadati</taxon>
        <taxon>Bacteroidota</taxon>
        <taxon>Cytophagia</taxon>
        <taxon>Cytophagales</taxon>
        <taxon>Cyclobacteriaceae</taxon>
        <taxon>Litoribacter</taxon>
    </lineage>
</organism>
<proteinExistence type="predicted"/>
<protein>
    <submittedName>
        <fullName evidence="1">Uncharacterized protein</fullName>
    </submittedName>
</protein>
<dbReference type="AlphaFoldDB" id="A0AAP2CF87"/>
<evidence type="ECO:0000313" key="2">
    <source>
        <dbReference type="Proteomes" id="UP001319104"/>
    </source>
</evidence>
<dbReference type="Proteomes" id="UP001319104">
    <property type="component" value="Unassembled WGS sequence"/>
</dbReference>
<dbReference type="EMBL" id="JAHCMY010000002">
    <property type="protein sequence ID" value="MBS9523443.1"/>
    <property type="molecule type" value="Genomic_DNA"/>
</dbReference>